<evidence type="ECO:0000256" key="5">
    <source>
        <dbReference type="ARBA" id="ARBA00023303"/>
    </source>
</evidence>
<sequence>MPNEVPLGRHDEREQNCKWKKPSGPICTPRVSIYRGNPVVRRETCCMESGRLIELPDSLEQLKTIAGQKFGFDARNALVMDGEGAEIDSIKVIRDNDKLFIVEDSNSPM</sequence>
<keyword evidence="4" id="KW-0630">Potassium</keyword>
<comment type="caution">
    <text evidence="7">The sequence shown here is derived from an EMBL/GenBank/DDBJ whole genome shotgun (WGS) entry which is preliminary data.</text>
</comment>
<evidence type="ECO:0000256" key="1">
    <source>
        <dbReference type="ARBA" id="ARBA00022538"/>
    </source>
</evidence>
<keyword evidence="5 7" id="KW-0407">Ion channel</keyword>
<evidence type="ECO:0000256" key="4">
    <source>
        <dbReference type="ARBA" id="ARBA00022958"/>
    </source>
</evidence>
<keyword evidence="1" id="KW-0633">Potassium transport</keyword>
<evidence type="ECO:0000259" key="6">
    <source>
        <dbReference type="PROSITE" id="PS51490"/>
    </source>
</evidence>
<evidence type="ECO:0000313" key="8">
    <source>
        <dbReference type="Proteomes" id="UP000237347"/>
    </source>
</evidence>
<keyword evidence="3" id="KW-0851">Voltage-gated channel</keyword>
<dbReference type="EMBL" id="PKMF04000066">
    <property type="protein sequence ID" value="KAK7853355.1"/>
    <property type="molecule type" value="Genomic_DNA"/>
</dbReference>
<dbReference type="InterPro" id="IPR021789">
    <property type="entry name" value="KHA_dom"/>
</dbReference>
<dbReference type="InterPro" id="IPR045319">
    <property type="entry name" value="KAT/AKT"/>
</dbReference>
<dbReference type="GO" id="GO:0034702">
    <property type="term" value="C:monoatomic ion channel complex"/>
    <property type="evidence" value="ECO:0007669"/>
    <property type="project" value="UniProtKB-KW"/>
</dbReference>
<keyword evidence="8" id="KW-1185">Reference proteome</keyword>
<dbReference type="GO" id="GO:0005249">
    <property type="term" value="F:voltage-gated potassium channel activity"/>
    <property type="evidence" value="ECO:0007669"/>
    <property type="project" value="InterPro"/>
</dbReference>
<gene>
    <name evidence="7" type="primary">AKT2_1</name>
    <name evidence="7" type="ORF">CFP56_036065</name>
</gene>
<feature type="domain" description="KHA" evidence="6">
    <location>
        <begin position="30"/>
        <end position="109"/>
    </location>
</feature>
<dbReference type="AlphaFoldDB" id="A0AAW0LP67"/>
<evidence type="ECO:0000256" key="3">
    <source>
        <dbReference type="ARBA" id="ARBA00022882"/>
    </source>
</evidence>
<evidence type="ECO:0000313" key="7">
    <source>
        <dbReference type="EMBL" id="KAK7853355.1"/>
    </source>
</evidence>
<proteinExistence type="predicted"/>
<accession>A0AAW0LP67</accession>
<evidence type="ECO:0000256" key="2">
    <source>
        <dbReference type="ARBA" id="ARBA00022826"/>
    </source>
</evidence>
<reference evidence="7 8" key="1">
    <citation type="journal article" date="2018" name="Sci. Data">
        <title>The draft genome sequence of cork oak.</title>
        <authorList>
            <person name="Ramos A.M."/>
            <person name="Usie A."/>
            <person name="Barbosa P."/>
            <person name="Barros P.M."/>
            <person name="Capote T."/>
            <person name="Chaves I."/>
            <person name="Simoes F."/>
            <person name="Abreu I."/>
            <person name="Carrasquinho I."/>
            <person name="Faro C."/>
            <person name="Guimaraes J.B."/>
            <person name="Mendonca D."/>
            <person name="Nobrega F."/>
            <person name="Rodrigues L."/>
            <person name="Saibo N.J.M."/>
            <person name="Varela M.C."/>
            <person name="Egas C."/>
            <person name="Matos J."/>
            <person name="Miguel C.M."/>
            <person name="Oliveira M.M."/>
            <person name="Ricardo C.P."/>
            <person name="Goncalves S."/>
        </authorList>
    </citation>
    <scope>NUCLEOTIDE SEQUENCE [LARGE SCALE GENOMIC DNA]</scope>
    <source>
        <strain evidence="8">cv. HL8</strain>
    </source>
</reference>
<dbReference type="Proteomes" id="UP000237347">
    <property type="component" value="Unassembled WGS sequence"/>
</dbReference>
<dbReference type="PROSITE" id="PS51490">
    <property type="entry name" value="KHA"/>
    <property type="match status" value="1"/>
</dbReference>
<dbReference type="PANTHER" id="PTHR45743:SF21">
    <property type="entry name" value="POTASSIUM CHANNEL AKT2_3"/>
    <property type="match status" value="1"/>
</dbReference>
<protein>
    <submittedName>
        <fullName evidence="7">Potassium channel akt2/3</fullName>
    </submittedName>
</protein>
<keyword evidence="3" id="KW-0406">Ion transport</keyword>
<name>A0AAW0LP67_QUESU</name>
<dbReference type="PANTHER" id="PTHR45743">
    <property type="entry name" value="POTASSIUM CHANNEL AKT1"/>
    <property type="match status" value="1"/>
</dbReference>
<organism evidence="7 8">
    <name type="scientific">Quercus suber</name>
    <name type="common">Cork oak</name>
    <dbReference type="NCBI Taxonomy" id="58331"/>
    <lineage>
        <taxon>Eukaryota</taxon>
        <taxon>Viridiplantae</taxon>
        <taxon>Streptophyta</taxon>
        <taxon>Embryophyta</taxon>
        <taxon>Tracheophyta</taxon>
        <taxon>Spermatophyta</taxon>
        <taxon>Magnoliopsida</taxon>
        <taxon>eudicotyledons</taxon>
        <taxon>Gunneridae</taxon>
        <taxon>Pentapetalae</taxon>
        <taxon>rosids</taxon>
        <taxon>fabids</taxon>
        <taxon>Fagales</taxon>
        <taxon>Fagaceae</taxon>
        <taxon>Quercus</taxon>
    </lineage>
</organism>
<keyword evidence="3" id="KW-0813">Transport</keyword>
<dbReference type="Pfam" id="PF11834">
    <property type="entry name" value="KHA"/>
    <property type="match status" value="1"/>
</dbReference>
<keyword evidence="2" id="KW-0631">Potassium channel</keyword>